<evidence type="ECO:0000256" key="1">
    <source>
        <dbReference type="ARBA" id="ARBA00001964"/>
    </source>
</evidence>
<evidence type="ECO:0000313" key="14">
    <source>
        <dbReference type="EMBL" id="CCF59698.1"/>
    </source>
</evidence>
<dbReference type="PROSITE" id="PS00187">
    <property type="entry name" value="TPP_ENZYMES"/>
    <property type="match status" value="1"/>
</dbReference>
<dbReference type="EMBL" id="HE650828">
    <property type="protein sequence ID" value="CCF59698.1"/>
    <property type="molecule type" value="Genomic_DNA"/>
</dbReference>
<protein>
    <recommendedName>
        <fullName evidence="9">2-hydroxyacyl-CoA lyase</fullName>
        <ecNumber evidence="9">4.1.2.63</ecNumber>
    </recommendedName>
</protein>
<evidence type="ECO:0000256" key="8">
    <source>
        <dbReference type="ARBA" id="ARBA00044454"/>
    </source>
</evidence>
<dbReference type="GO" id="GO:0030976">
    <property type="term" value="F:thiamine pyrophosphate binding"/>
    <property type="evidence" value="ECO:0007669"/>
    <property type="project" value="InterPro"/>
</dbReference>
<keyword evidence="6" id="KW-0456">Lyase</keyword>
<dbReference type="InParanoid" id="H2AZE2"/>
<dbReference type="PANTHER" id="PTHR43710:SF2">
    <property type="entry name" value="2-HYDROXYACYL-COA LYASE 1"/>
    <property type="match status" value="1"/>
</dbReference>
<evidence type="ECO:0000256" key="9">
    <source>
        <dbReference type="ARBA" id="ARBA00044518"/>
    </source>
</evidence>
<dbReference type="Proteomes" id="UP000005220">
    <property type="component" value="Chromosome 8"/>
</dbReference>
<evidence type="ECO:0000256" key="10">
    <source>
        <dbReference type="RuleBase" id="RU362132"/>
    </source>
</evidence>
<dbReference type="PANTHER" id="PTHR43710">
    <property type="entry name" value="2-HYDROXYACYL-COA LYASE"/>
    <property type="match status" value="1"/>
</dbReference>
<dbReference type="SUPFAM" id="SSF52467">
    <property type="entry name" value="DHS-like NAD/FAD-binding domain"/>
    <property type="match status" value="1"/>
</dbReference>
<dbReference type="InterPro" id="IPR045025">
    <property type="entry name" value="HACL1-like"/>
</dbReference>
<comment type="catalytic activity">
    <reaction evidence="7">
        <text>a 2-hydroxy-3-methyl fatty acyl-CoA = a 2-methyl-branched fatty aldehyde + formyl-CoA</text>
        <dbReference type="Rhea" id="RHEA:25375"/>
        <dbReference type="ChEBI" id="CHEBI:49188"/>
        <dbReference type="ChEBI" id="CHEBI:57376"/>
        <dbReference type="ChEBI" id="CHEBI:58783"/>
        <dbReference type="EC" id="4.1.2.63"/>
    </reaction>
    <physiologicalReaction direction="left-to-right" evidence="7">
        <dbReference type="Rhea" id="RHEA:25376"/>
    </physiologicalReaction>
</comment>
<accession>H2AZE2</accession>
<evidence type="ECO:0000256" key="7">
    <source>
        <dbReference type="ARBA" id="ARBA00044451"/>
    </source>
</evidence>
<dbReference type="CDD" id="cd07035">
    <property type="entry name" value="TPP_PYR_POX_like"/>
    <property type="match status" value="1"/>
</dbReference>
<dbReference type="AlphaFoldDB" id="H2AZE2"/>
<evidence type="ECO:0000259" key="13">
    <source>
        <dbReference type="Pfam" id="PF02776"/>
    </source>
</evidence>
<comment type="similarity">
    <text evidence="2 10">Belongs to the TPP enzyme family.</text>
</comment>
<dbReference type="GO" id="GO:0106359">
    <property type="term" value="F:2-hydroxyacyl-CoA lyase activity"/>
    <property type="evidence" value="ECO:0007669"/>
    <property type="project" value="UniProtKB-EC"/>
</dbReference>
<feature type="domain" description="Thiamine pyrophosphate enzyme central" evidence="11">
    <location>
        <begin position="208"/>
        <end position="327"/>
    </location>
</feature>
<dbReference type="InterPro" id="IPR000399">
    <property type="entry name" value="TPP-bd_CS"/>
</dbReference>
<evidence type="ECO:0000256" key="5">
    <source>
        <dbReference type="ARBA" id="ARBA00023052"/>
    </source>
</evidence>
<dbReference type="CDD" id="cd02004">
    <property type="entry name" value="TPP_BZL_OCoD_HPCL"/>
    <property type="match status" value="1"/>
</dbReference>
<evidence type="ECO:0000259" key="11">
    <source>
        <dbReference type="Pfam" id="PF00205"/>
    </source>
</evidence>
<dbReference type="InterPro" id="IPR029035">
    <property type="entry name" value="DHS-like_NAD/FAD-binding_dom"/>
</dbReference>
<dbReference type="InterPro" id="IPR011766">
    <property type="entry name" value="TPP_enzyme_TPP-bd"/>
</dbReference>
<keyword evidence="15" id="KW-1185">Reference proteome</keyword>
<keyword evidence="3" id="KW-0479">Metal-binding</keyword>
<feature type="domain" description="Thiamine pyrophosphate enzyme TPP-binding" evidence="12">
    <location>
        <begin position="397"/>
        <end position="531"/>
    </location>
</feature>
<evidence type="ECO:0000259" key="12">
    <source>
        <dbReference type="Pfam" id="PF02775"/>
    </source>
</evidence>
<evidence type="ECO:0000313" key="15">
    <source>
        <dbReference type="Proteomes" id="UP000005220"/>
    </source>
</evidence>
<dbReference type="GeneID" id="13887694"/>
<comment type="cofactor">
    <cofactor evidence="1">
        <name>thiamine diphosphate</name>
        <dbReference type="ChEBI" id="CHEBI:58937"/>
    </cofactor>
</comment>
<dbReference type="EC" id="4.1.2.63" evidence="9"/>
<reference evidence="14 15" key="1">
    <citation type="journal article" date="2011" name="Proc. Natl. Acad. Sci. U.S.A.">
        <title>Evolutionary erosion of yeast sex chromosomes by mating-type switching accidents.</title>
        <authorList>
            <person name="Gordon J.L."/>
            <person name="Armisen D."/>
            <person name="Proux-Wera E."/>
            <person name="Oheigeartaigh S.S."/>
            <person name="Byrne K.P."/>
            <person name="Wolfe K.H."/>
        </authorList>
    </citation>
    <scope>NUCLEOTIDE SEQUENCE [LARGE SCALE GENOMIC DNA]</scope>
    <source>
        <strain evidence="15">ATCC 22294 / BCRC 22015 / CBS 2517 / CECT 1963 / NBRC 1671 / NRRL Y-8276</strain>
    </source>
</reference>
<dbReference type="GO" id="GO:0005777">
    <property type="term" value="C:peroxisome"/>
    <property type="evidence" value="ECO:0007669"/>
    <property type="project" value="EnsemblFungi"/>
</dbReference>
<dbReference type="HOGENOM" id="CLU_013748_3_3_1"/>
<dbReference type="Gene3D" id="3.40.50.970">
    <property type="match status" value="2"/>
</dbReference>
<dbReference type="InterPro" id="IPR029061">
    <property type="entry name" value="THDP-binding"/>
</dbReference>
<feature type="domain" description="Thiamine pyrophosphate enzyme N-terminal TPP-binding" evidence="13">
    <location>
        <begin position="6"/>
        <end position="122"/>
    </location>
</feature>
<dbReference type="OrthoDB" id="10006023at2759"/>
<dbReference type="FunCoup" id="H2AZE2">
    <property type="interactions" value="458"/>
</dbReference>
<dbReference type="InterPro" id="IPR012000">
    <property type="entry name" value="Thiamin_PyroP_enz_cen_dom"/>
</dbReference>
<dbReference type="RefSeq" id="XP_003958833.1">
    <property type="nucleotide sequence ID" value="XM_003958784.1"/>
</dbReference>
<evidence type="ECO:0000256" key="6">
    <source>
        <dbReference type="ARBA" id="ARBA00023239"/>
    </source>
</evidence>
<dbReference type="KEGG" id="kaf:KAFR_0H02890"/>
<evidence type="ECO:0000256" key="3">
    <source>
        <dbReference type="ARBA" id="ARBA00022723"/>
    </source>
</evidence>
<name>H2AZE2_KAZAF</name>
<keyword evidence="5 10" id="KW-0786">Thiamine pyrophosphate</keyword>
<gene>
    <name evidence="14" type="primary">KAFR0H02890</name>
    <name evidence="14" type="ORF">KAFR_0H02890</name>
</gene>
<evidence type="ECO:0000256" key="4">
    <source>
        <dbReference type="ARBA" id="ARBA00022842"/>
    </source>
</evidence>
<dbReference type="GO" id="GO:0000287">
    <property type="term" value="F:magnesium ion binding"/>
    <property type="evidence" value="ECO:0007669"/>
    <property type="project" value="InterPro"/>
</dbReference>
<dbReference type="STRING" id="1071382.H2AZE2"/>
<dbReference type="SUPFAM" id="SSF52518">
    <property type="entry name" value="Thiamin diphosphate-binding fold (THDP-binding)"/>
    <property type="match status" value="2"/>
</dbReference>
<dbReference type="eggNOG" id="KOG1185">
    <property type="taxonomic scope" value="Eukaryota"/>
</dbReference>
<comment type="catalytic activity">
    <reaction evidence="8">
        <text>an (R)-2-hydroxy-long-chain-fatty acyl-CoA = a long-chain fatty aldehyde + formyl-CoA</text>
        <dbReference type="Rhea" id="RHEA:67444"/>
        <dbReference type="ChEBI" id="CHEBI:17176"/>
        <dbReference type="ChEBI" id="CHEBI:57376"/>
        <dbReference type="ChEBI" id="CHEBI:170012"/>
        <dbReference type="EC" id="4.1.2.63"/>
    </reaction>
    <physiologicalReaction direction="left-to-right" evidence="8">
        <dbReference type="Rhea" id="RHEA:67445"/>
    </physiologicalReaction>
</comment>
<dbReference type="GO" id="GO:0001561">
    <property type="term" value="P:fatty acid alpha-oxidation"/>
    <property type="evidence" value="ECO:0007669"/>
    <property type="project" value="TreeGrafter"/>
</dbReference>
<dbReference type="InterPro" id="IPR012001">
    <property type="entry name" value="Thiamin_PyroP_enz_TPP-bd_dom"/>
</dbReference>
<dbReference type="Pfam" id="PF00205">
    <property type="entry name" value="TPP_enzyme_M"/>
    <property type="match status" value="1"/>
</dbReference>
<proteinExistence type="inferred from homology"/>
<organism evidence="14 15">
    <name type="scientific">Kazachstania africana (strain ATCC 22294 / BCRC 22015 / CBS 2517 / CECT 1963 / NBRC 1671 / NRRL Y-8276)</name>
    <name type="common">Yeast</name>
    <name type="synonym">Kluyveromyces africanus</name>
    <dbReference type="NCBI Taxonomy" id="1071382"/>
    <lineage>
        <taxon>Eukaryota</taxon>
        <taxon>Fungi</taxon>
        <taxon>Dikarya</taxon>
        <taxon>Ascomycota</taxon>
        <taxon>Saccharomycotina</taxon>
        <taxon>Saccharomycetes</taxon>
        <taxon>Saccharomycetales</taxon>
        <taxon>Saccharomycetaceae</taxon>
        <taxon>Kazachstania</taxon>
    </lineage>
</organism>
<sequence>MPGEITVVEKFTKLLKQYGVDTVFGIVGIPIVTLANEFINQGIKFISCRNEQAASYAASAYGYLTNRPGVLLVVGGPGLIHALPGMYNSTYNKWPLVVIAGSNDNGNEQYKGAFQELDQISLLGNYVKFKGKLTGENMENVVFNAFNHAIQGTFGVTYIDFPGILIESNSLLEGKSNWDDEVTIDKIKSSPDQTTVSKISRLIVDAKSQDKKVLVVIGKGSVYYSSEVRTFIDKFNLPFLPTPMAKGVVPDNHMCNVSSARSFALANADIILVFGARLNWILHYAESPKWKTSAIFIQCDNDPETLGHNNMNHVNLSLLGDLDLTITSITEELVKKYPDYKHNTPSKELISKIESNRSKLQELEKPKDETAELNYNTVYGKISPLIDDESTMLIFEGANTMDKARISFSTSFPLRRLDAGTNGTMGVGLGYLMASRLANPNLDNILIQGDSAFGFSGMEIETLCRFKLGSVIIIMNNSGIYHGNDVNSATKLGEKTRYDLLAQGLGAKGYYVTTLEELESSFKQAVRDSRENNIVSVLNVIIEHGKAKQVGFAWQNKPKK</sequence>
<dbReference type="Pfam" id="PF02775">
    <property type="entry name" value="TPP_enzyme_C"/>
    <property type="match status" value="1"/>
</dbReference>
<keyword evidence="4" id="KW-0460">Magnesium</keyword>
<evidence type="ECO:0000256" key="2">
    <source>
        <dbReference type="ARBA" id="ARBA00007812"/>
    </source>
</evidence>
<dbReference type="Gene3D" id="3.40.50.1220">
    <property type="entry name" value="TPP-binding domain"/>
    <property type="match status" value="1"/>
</dbReference>
<dbReference type="Pfam" id="PF02776">
    <property type="entry name" value="TPP_enzyme_N"/>
    <property type="match status" value="1"/>
</dbReference>